<dbReference type="PANTHER" id="PTHR34118:SF1">
    <property type="entry name" value="NF-KAPPA-B INHIBITOR-LIKE PROTEIN"/>
    <property type="match status" value="1"/>
</dbReference>
<reference evidence="2 3" key="1">
    <citation type="journal article" date="2020" name="Nat. Food">
        <title>A phased Vanilla planifolia genome enables genetic improvement of flavour and production.</title>
        <authorList>
            <person name="Hasing T."/>
            <person name="Tang H."/>
            <person name="Brym M."/>
            <person name="Khazi F."/>
            <person name="Huang T."/>
            <person name="Chambers A.H."/>
        </authorList>
    </citation>
    <scope>NUCLEOTIDE SEQUENCE [LARGE SCALE GENOMIC DNA]</scope>
    <source>
        <tissue evidence="2">Leaf</tissue>
    </source>
</reference>
<protein>
    <submittedName>
        <fullName evidence="2">Uncharacterized protein</fullName>
    </submittedName>
</protein>
<gene>
    <name evidence="2" type="ORF">HPP92_001703</name>
</gene>
<dbReference type="OrthoDB" id="1043111at2759"/>
<dbReference type="AlphaFoldDB" id="A0A835S4R3"/>
<organism evidence="2 3">
    <name type="scientific">Vanilla planifolia</name>
    <name type="common">Vanilla</name>
    <dbReference type="NCBI Taxonomy" id="51239"/>
    <lineage>
        <taxon>Eukaryota</taxon>
        <taxon>Viridiplantae</taxon>
        <taxon>Streptophyta</taxon>
        <taxon>Embryophyta</taxon>
        <taxon>Tracheophyta</taxon>
        <taxon>Spermatophyta</taxon>
        <taxon>Magnoliopsida</taxon>
        <taxon>Liliopsida</taxon>
        <taxon>Asparagales</taxon>
        <taxon>Orchidaceae</taxon>
        <taxon>Vanilloideae</taxon>
        <taxon>Vanilleae</taxon>
        <taxon>Vanilla</taxon>
    </lineage>
</organism>
<sequence length="327" mass="36506">MAMDAHLIAEIFGTTRSCNPFLLLSLLPFPRGFPSHRSPRNPRNPICCRVFASALPGREVVGEDIMHAFFKDRQTNGDFISKIYDKLWTKGNLKFANPKDDALEENIRQIEILDGGDTELNYGFLKLVKTKDWVYGENIASTNKKSNAKEWIDDSEKWKSVSFLEYEALKGELLLLTIAVGAASSLYCLVNLSAEAAISYVIGVLFSCLYLVLLYSHADNLCKGSVPNVFIQKKLKGIGISVDLKNALEKAISGASLALSSPRLVIPATIYGFWVLSHQYINYFDFEIVPAMLGFFAYKAAALVQVYRDNKGLRIVLPDEDGSFKEH</sequence>
<keyword evidence="1" id="KW-0472">Membrane</keyword>
<evidence type="ECO:0000256" key="1">
    <source>
        <dbReference type="SAM" id="Phobius"/>
    </source>
</evidence>
<comment type="caution">
    <text evidence="2">The sequence shown here is derived from an EMBL/GenBank/DDBJ whole genome shotgun (WGS) entry which is preliminary data.</text>
</comment>
<feature type="transmembrane region" description="Helical" evidence="1">
    <location>
        <begin position="173"/>
        <end position="192"/>
    </location>
</feature>
<keyword evidence="3" id="KW-1185">Reference proteome</keyword>
<dbReference type="PANTHER" id="PTHR34118">
    <property type="entry name" value="NF-KAPPA-B INHIBITOR-LIKE PROTEIN-RELATED"/>
    <property type="match status" value="1"/>
</dbReference>
<dbReference type="Proteomes" id="UP000636800">
    <property type="component" value="Chromosome 1"/>
</dbReference>
<evidence type="ECO:0000313" key="2">
    <source>
        <dbReference type="EMBL" id="KAG0497012.1"/>
    </source>
</evidence>
<feature type="transmembrane region" description="Helical" evidence="1">
    <location>
        <begin position="198"/>
        <end position="215"/>
    </location>
</feature>
<feature type="transmembrane region" description="Helical" evidence="1">
    <location>
        <begin position="288"/>
        <end position="307"/>
    </location>
</feature>
<accession>A0A835S4R3</accession>
<name>A0A835S4R3_VANPL</name>
<dbReference type="EMBL" id="JADCNL010000001">
    <property type="protein sequence ID" value="KAG0497012.1"/>
    <property type="molecule type" value="Genomic_DNA"/>
</dbReference>
<evidence type="ECO:0000313" key="3">
    <source>
        <dbReference type="Proteomes" id="UP000636800"/>
    </source>
</evidence>
<keyword evidence="1" id="KW-1133">Transmembrane helix</keyword>
<keyword evidence="1" id="KW-0812">Transmembrane</keyword>
<proteinExistence type="predicted"/>